<dbReference type="KEGG" id="ker:91106532"/>
<dbReference type="GeneID" id="91106532"/>
<dbReference type="RefSeq" id="XP_066087570.1">
    <property type="nucleotide sequence ID" value="XM_066231473.1"/>
</dbReference>
<feature type="signal peptide" evidence="2">
    <location>
        <begin position="1"/>
        <end position="22"/>
    </location>
</feature>
<dbReference type="EMBL" id="CP144090">
    <property type="protein sequence ID" value="WWD09603.1"/>
    <property type="molecule type" value="Genomic_DNA"/>
</dbReference>
<dbReference type="Proteomes" id="UP001358614">
    <property type="component" value="Chromosome 2"/>
</dbReference>
<organism evidence="3 4">
    <name type="scientific">Kwoniella europaea PYCC6329</name>
    <dbReference type="NCBI Taxonomy" id="1423913"/>
    <lineage>
        <taxon>Eukaryota</taxon>
        <taxon>Fungi</taxon>
        <taxon>Dikarya</taxon>
        <taxon>Basidiomycota</taxon>
        <taxon>Agaricomycotina</taxon>
        <taxon>Tremellomycetes</taxon>
        <taxon>Tremellales</taxon>
        <taxon>Cryptococcaceae</taxon>
        <taxon>Kwoniella</taxon>
    </lineage>
</organism>
<reference evidence="3 4" key="1">
    <citation type="submission" date="2024-01" db="EMBL/GenBank/DDBJ databases">
        <title>Comparative genomics of Cryptococcus and Kwoniella reveals pathogenesis evolution and contrasting modes of karyotype evolution via chromosome fusion or intercentromeric recombination.</title>
        <authorList>
            <person name="Coelho M.A."/>
            <person name="David-Palma M."/>
            <person name="Shea T."/>
            <person name="Bowers K."/>
            <person name="McGinley-Smith S."/>
            <person name="Mohammad A.W."/>
            <person name="Gnirke A."/>
            <person name="Yurkov A.M."/>
            <person name="Nowrousian M."/>
            <person name="Sun S."/>
            <person name="Cuomo C.A."/>
            <person name="Heitman J."/>
        </authorList>
    </citation>
    <scope>NUCLEOTIDE SEQUENCE [LARGE SCALE GENOMIC DNA]</scope>
    <source>
        <strain evidence="3 4">PYCC6329</strain>
    </source>
</reference>
<gene>
    <name evidence="3" type="ORF">V865_007731</name>
</gene>
<name>A0AAX4KV04_9TREE</name>
<sequence>MCKYLFTFCLLVLLTLNSPSHAHPLSHRRHPSNSLPSKRLALALAQPQPDAQPDPQPTINAPALGPKDDLPPWRKSDDNDRRSYDSNDMGDSKVISGNEHDIEND</sequence>
<evidence type="ECO:0000313" key="4">
    <source>
        <dbReference type="Proteomes" id="UP001358614"/>
    </source>
</evidence>
<protein>
    <submittedName>
        <fullName evidence="3">Uncharacterized protein</fullName>
    </submittedName>
</protein>
<proteinExistence type="predicted"/>
<feature type="chain" id="PRO_5043825332" evidence="2">
    <location>
        <begin position="23"/>
        <end position="105"/>
    </location>
</feature>
<accession>A0AAX4KV04</accession>
<evidence type="ECO:0000313" key="3">
    <source>
        <dbReference type="EMBL" id="WWD09603.1"/>
    </source>
</evidence>
<evidence type="ECO:0000256" key="2">
    <source>
        <dbReference type="SAM" id="SignalP"/>
    </source>
</evidence>
<keyword evidence="2" id="KW-0732">Signal</keyword>
<keyword evidence="4" id="KW-1185">Reference proteome</keyword>
<evidence type="ECO:0000256" key="1">
    <source>
        <dbReference type="SAM" id="MobiDB-lite"/>
    </source>
</evidence>
<dbReference type="AlphaFoldDB" id="A0AAX4KV04"/>
<feature type="compositionally biased region" description="Low complexity" evidence="1">
    <location>
        <begin position="40"/>
        <end position="49"/>
    </location>
</feature>
<feature type="compositionally biased region" description="Basic and acidic residues" evidence="1">
    <location>
        <begin position="66"/>
        <end position="85"/>
    </location>
</feature>
<feature type="region of interest" description="Disordered" evidence="1">
    <location>
        <begin position="20"/>
        <end position="105"/>
    </location>
</feature>